<evidence type="ECO:0000313" key="9">
    <source>
        <dbReference type="Proteomes" id="UP001214250"/>
    </source>
</evidence>
<organism evidence="8 9">
    <name type="scientific">Lentisphaera profundi</name>
    <dbReference type="NCBI Taxonomy" id="1658616"/>
    <lineage>
        <taxon>Bacteria</taxon>
        <taxon>Pseudomonadati</taxon>
        <taxon>Lentisphaerota</taxon>
        <taxon>Lentisphaeria</taxon>
        <taxon>Lentisphaerales</taxon>
        <taxon>Lentisphaeraceae</taxon>
        <taxon>Lentisphaera</taxon>
    </lineage>
</organism>
<feature type="transmembrane region" description="Helical" evidence="5">
    <location>
        <begin position="378"/>
        <end position="397"/>
    </location>
</feature>
<sequence>MHNSEKIYQDVIELIESLEQDHACLKTLPIILSAVNWQGTSNQLASIISQQPKLDSSSIHLILLSLGYVLEENKLSQTPLDHIAIAEINQEMLVILEDKGDQLLVHNGEQLSAIDRPHKVNVFKVLDLTDHSAKIRSWSWTSLQLFWPKIILALGISSILGFLALVIPLFTRHVYDMAIPSKSINTLSHLAFGAVLAMIFLFSFRFVRVRLAANICRSWTYKLTLSYGRKILNLPFLQSANQPYQNLIGRFKEIDAIRSFFISNSGLSLLDIPFLSISLITIFITGGWLVLVPLISIVIYALIIPFFNKLISQSSMSSSYAQKEKLNLEIDLARHAQQLEAAALKNSWLARYHDFNKISVKANRTQIKLSQLMQNSSYVLSQFTSLATMATGIYLVMDQKLTAGDLIAAMMLARRVTSPIQSSAMSFGRLPKFKNTLAQIDRYIPIEDEKSSGENIFTETAGFKFDNVVFRYNNSQDPALAGVSFESEAKSTTAIAGPNNSGKSTLINILTKTIDAQSGKAMIGTSNLKNINAYHFRDELSYAGEWVPRSHISIIDFLHELNPQCSLEKIKSLCEAHLFTKELLDCGKTLETELADLDDPYLKRHLSVMNIFIKDAPIVLLDINLSAHYPKEKALFIYLLEQIHGHKTIFFTTLCAELMQLADNALILDKGSVAHFGPIEKKPEVSA</sequence>
<dbReference type="PROSITE" id="PS50893">
    <property type="entry name" value="ABC_TRANSPORTER_2"/>
    <property type="match status" value="1"/>
</dbReference>
<feature type="transmembrane region" description="Helical" evidence="5">
    <location>
        <begin position="288"/>
        <end position="307"/>
    </location>
</feature>
<comment type="subcellular location">
    <subcellularLocation>
        <location evidence="1">Cell membrane</location>
        <topology evidence="1">Multi-pass membrane protein</topology>
    </subcellularLocation>
</comment>
<dbReference type="InterPro" id="IPR027417">
    <property type="entry name" value="P-loop_NTPase"/>
</dbReference>
<evidence type="ECO:0000256" key="5">
    <source>
        <dbReference type="SAM" id="Phobius"/>
    </source>
</evidence>
<evidence type="ECO:0000313" key="8">
    <source>
        <dbReference type="EMBL" id="WDE98513.1"/>
    </source>
</evidence>
<dbReference type="RefSeq" id="WP_274153384.1">
    <property type="nucleotide sequence ID" value="NZ_CP117812.1"/>
</dbReference>
<dbReference type="InterPro" id="IPR003439">
    <property type="entry name" value="ABC_transporter-like_ATP-bd"/>
</dbReference>
<name>A0ABY7VZ22_9BACT</name>
<dbReference type="Gene3D" id="1.20.1560.10">
    <property type="entry name" value="ABC transporter type 1, transmembrane domain"/>
    <property type="match status" value="1"/>
</dbReference>
<dbReference type="SUPFAM" id="SSF90123">
    <property type="entry name" value="ABC transporter transmembrane region"/>
    <property type="match status" value="1"/>
</dbReference>
<evidence type="ECO:0000259" key="7">
    <source>
        <dbReference type="PROSITE" id="PS50929"/>
    </source>
</evidence>
<keyword evidence="2 5" id="KW-0812">Transmembrane</keyword>
<feature type="domain" description="ABC transmembrane type-1" evidence="7">
    <location>
        <begin position="151"/>
        <end position="432"/>
    </location>
</feature>
<dbReference type="InterPro" id="IPR011527">
    <property type="entry name" value="ABC1_TM_dom"/>
</dbReference>
<dbReference type="PROSITE" id="PS50929">
    <property type="entry name" value="ABC_TM1F"/>
    <property type="match status" value="1"/>
</dbReference>
<evidence type="ECO:0000256" key="3">
    <source>
        <dbReference type="ARBA" id="ARBA00022989"/>
    </source>
</evidence>
<evidence type="ECO:0000256" key="1">
    <source>
        <dbReference type="ARBA" id="ARBA00004651"/>
    </source>
</evidence>
<evidence type="ECO:0000256" key="2">
    <source>
        <dbReference type="ARBA" id="ARBA00022692"/>
    </source>
</evidence>
<evidence type="ECO:0000256" key="4">
    <source>
        <dbReference type="ARBA" id="ARBA00023136"/>
    </source>
</evidence>
<protein>
    <submittedName>
        <fullName evidence="8">ABC transporter transmembrane domain-containing protein</fullName>
    </submittedName>
</protein>
<dbReference type="InterPro" id="IPR036640">
    <property type="entry name" value="ABC1_TM_sf"/>
</dbReference>
<dbReference type="PANTHER" id="PTHR43394">
    <property type="entry name" value="ATP-DEPENDENT PERMEASE MDL1, MITOCHONDRIAL"/>
    <property type="match status" value="1"/>
</dbReference>
<feature type="transmembrane region" description="Helical" evidence="5">
    <location>
        <begin position="190"/>
        <end position="207"/>
    </location>
</feature>
<dbReference type="Pfam" id="PF00664">
    <property type="entry name" value="ABC_membrane"/>
    <property type="match status" value="1"/>
</dbReference>
<feature type="transmembrane region" description="Helical" evidence="5">
    <location>
        <begin position="150"/>
        <end position="170"/>
    </location>
</feature>
<evidence type="ECO:0000259" key="6">
    <source>
        <dbReference type="PROSITE" id="PS50893"/>
    </source>
</evidence>
<dbReference type="Proteomes" id="UP001214250">
    <property type="component" value="Chromosome 2"/>
</dbReference>
<keyword evidence="3 5" id="KW-1133">Transmembrane helix</keyword>
<reference evidence="8 9" key="1">
    <citation type="submission" date="2023-02" db="EMBL/GenBank/DDBJ databases">
        <title>Genome sequence of Lentisphaera profundi SAORIC-696.</title>
        <authorList>
            <person name="Kim e."/>
            <person name="Cho J.-C."/>
            <person name="Choi A."/>
            <person name="Kang I."/>
        </authorList>
    </citation>
    <scope>NUCLEOTIDE SEQUENCE [LARGE SCALE GENOMIC DNA]</scope>
    <source>
        <strain evidence="8 9">SAORIC-696</strain>
    </source>
</reference>
<dbReference type="EMBL" id="CP117812">
    <property type="protein sequence ID" value="WDE98513.1"/>
    <property type="molecule type" value="Genomic_DNA"/>
</dbReference>
<feature type="transmembrane region" description="Helical" evidence="5">
    <location>
        <begin position="260"/>
        <end position="282"/>
    </location>
</feature>
<dbReference type="Gene3D" id="3.40.50.300">
    <property type="entry name" value="P-loop containing nucleotide triphosphate hydrolases"/>
    <property type="match status" value="1"/>
</dbReference>
<keyword evidence="9" id="KW-1185">Reference proteome</keyword>
<proteinExistence type="predicted"/>
<gene>
    <name evidence="8" type="ORF">PQO03_11735</name>
</gene>
<dbReference type="Pfam" id="PF00005">
    <property type="entry name" value="ABC_tran"/>
    <property type="match status" value="1"/>
</dbReference>
<feature type="domain" description="ABC transporter" evidence="6">
    <location>
        <begin position="463"/>
        <end position="687"/>
    </location>
</feature>
<dbReference type="InterPro" id="IPR039421">
    <property type="entry name" value="Type_1_exporter"/>
</dbReference>
<dbReference type="PANTHER" id="PTHR43394:SF1">
    <property type="entry name" value="ATP-BINDING CASSETTE SUB-FAMILY B MEMBER 10, MITOCHONDRIAL"/>
    <property type="match status" value="1"/>
</dbReference>
<dbReference type="SUPFAM" id="SSF52540">
    <property type="entry name" value="P-loop containing nucleoside triphosphate hydrolases"/>
    <property type="match status" value="1"/>
</dbReference>
<accession>A0ABY7VZ22</accession>
<keyword evidence="4 5" id="KW-0472">Membrane</keyword>